<proteinExistence type="predicted"/>
<sequence length="106" mass="11676">MESTSSIFKSQITWKYGASMQAVVDIDVASLRAISSSPQSSCGELQHYVPMRWKYAVPENNLLSTLGIPGTCPVLKYHIEQPTQLQPMMLHILHNATATLEVNTGS</sequence>
<dbReference type="EMBL" id="BPLQ01005522">
    <property type="protein sequence ID" value="GIY15376.1"/>
    <property type="molecule type" value="Genomic_DNA"/>
</dbReference>
<reference evidence="1 2" key="1">
    <citation type="submission" date="2021-06" db="EMBL/GenBank/DDBJ databases">
        <title>Caerostris darwini draft genome.</title>
        <authorList>
            <person name="Kono N."/>
            <person name="Arakawa K."/>
        </authorList>
    </citation>
    <scope>NUCLEOTIDE SEQUENCE [LARGE SCALE GENOMIC DNA]</scope>
</reference>
<dbReference type="AlphaFoldDB" id="A0AAV4R2V9"/>
<gene>
    <name evidence="1" type="ORF">CDAR_532041</name>
</gene>
<protein>
    <recommendedName>
        <fullName evidence="3">Vitellogenin</fullName>
    </recommendedName>
</protein>
<evidence type="ECO:0000313" key="2">
    <source>
        <dbReference type="Proteomes" id="UP001054837"/>
    </source>
</evidence>
<evidence type="ECO:0008006" key="3">
    <source>
        <dbReference type="Google" id="ProtNLM"/>
    </source>
</evidence>
<keyword evidence="2" id="KW-1185">Reference proteome</keyword>
<evidence type="ECO:0000313" key="1">
    <source>
        <dbReference type="EMBL" id="GIY15376.1"/>
    </source>
</evidence>
<name>A0AAV4R2V9_9ARAC</name>
<comment type="caution">
    <text evidence="1">The sequence shown here is derived from an EMBL/GenBank/DDBJ whole genome shotgun (WGS) entry which is preliminary data.</text>
</comment>
<organism evidence="1 2">
    <name type="scientific">Caerostris darwini</name>
    <dbReference type="NCBI Taxonomy" id="1538125"/>
    <lineage>
        <taxon>Eukaryota</taxon>
        <taxon>Metazoa</taxon>
        <taxon>Ecdysozoa</taxon>
        <taxon>Arthropoda</taxon>
        <taxon>Chelicerata</taxon>
        <taxon>Arachnida</taxon>
        <taxon>Araneae</taxon>
        <taxon>Araneomorphae</taxon>
        <taxon>Entelegynae</taxon>
        <taxon>Araneoidea</taxon>
        <taxon>Araneidae</taxon>
        <taxon>Caerostris</taxon>
    </lineage>
</organism>
<dbReference type="Proteomes" id="UP001054837">
    <property type="component" value="Unassembled WGS sequence"/>
</dbReference>
<accession>A0AAV4R2V9</accession>